<reference evidence="3" key="1">
    <citation type="journal article" date="2023" name="DNA Res.">
        <title>Chromosome-level genome assembly of Phrynocephalus forsythii using third-generation DNA sequencing and Hi-C analysis.</title>
        <authorList>
            <person name="Qi Y."/>
            <person name="Zhao W."/>
            <person name="Zhao Y."/>
            <person name="Niu C."/>
            <person name="Cao S."/>
            <person name="Zhang Y."/>
        </authorList>
    </citation>
    <scope>NUCLEOTIDE SEQUENCE</scope>
    <source>
        <tissue evidence="3">Muscle</tissue>
    </source>
</reference>
<evidence type="ECO:0000313" key="3">
    <source>
        <dbReference type="EMBL" id="KAJ7325293.1"/>
    </source>
</evidence>
<proteinExistence type="predicted"/>
<evidence type="ECO:0000313" key="4">
    <source>
        <dbReference type="Proteomes" id="UP001142489"/>
    </source>
</evidence>
<dbReference type="InterPro" id="IPR049883">
    <property type="entry name" value="NOTCH1_EGF-like"/>
</dbReference>
<dbReference type="OrthoDB" id="446173at2759"/>
<evidence type="ECO:0000259" key="2">
    <source>
        <dbReference type="Pfam" id="PF07645"/>
    </source>
</evidence>
<dbReference type="EMBL" id="JAPFRF010000008">
    <property type="protein sequence ID" value="KAJ7325293.1"/>
    <property type="molecule type" value="Genomic_DNA"/>
</dbReference>
<dbReference type="Gene3D" id="2.10.25.10">
    <property type="entry name" value="Laminin"/>
    <property type="match status" value="1"/>
</dbReference>
<name>A0A9Q0XSM0_9SAUR</name>
<dbReference type="Proteomes" id="UP001142489">
    <property type="component" value="Unassembled WGS sequence"/>
</dbReference>
<protein>
    <recommendedName>
        <fullName evidence="2">NOTCH1 EGF-like calcium-binding domain-containing protein</fullName>
    </recommendedName>
</protein>
<evidence type="ECO:0000256" key="1">
    <source>
        <dbReference type="ARBA" id="ARBA00023157"/>
    </source>
</evidence>
<feature type="non-terminal residue" evidence="3">
    <location>
        <position position="1"/>
    </location>
</feature>
<feature type="domain" description="NOTCH1 EGF-like calcium-binding" evidence="2">
    <location>
        <begin position="1"/>
        <end position="39"/>
    </location>
</feature>
<dbReference type="SUPFAM" id="SSF57196">
    <property type="entry name" value="EGF/Laminin"/>
    <property type="match status" value="1"/>
</dbReference>
<accession>A0A9Q0XSM0</accession>
<organism evidence="3 4">
    <name type="scientific">Phrynocephalus forsythii</name>
    <dbReference type="NCBI Taxonomy" id="171643"/>
    <lineage>
        <taxon>Eukaryota</taxon>
        <taxon>Metazoa</taxon>
        <taxon>Chordata</taxon>
        <taxon>Craniata</taxon>
        <taxon>Vertebrata</taxon>
        <taxon>Euteleostomi</taxon>
        <taxon>Lepidosauria</taxon>
        <taxon>Squamata</taxon>
        <taxon>Bifurcata</taxon>
        <taxon>Unidentata</taxon>
        <taxon>Episquamata</taxon>
        <taxon>Toxicofera</taxon>
        <taxon>Iguania</taxon>
        <taxon>Acrodonta</taxon>
        <taxon>Agamidae</taxon>
        <taxon>Agaminae</taxon>
        <taxon>Phrynocephalus</taxon>
    </lineage>
</organism>
<keyword evidence="4" id="KW-1185">Reference proteome</keyword>
<keyword evidence="1" id="KW-1015">Disulfide bond</keyword>
<sequence length="50" mass="5408">VDECAEGAASCSHCRVNTLGSIACICNPGFEIRADGRQCCRKRLCYCKPV</sequence>
<feature type="non-terminal residue" evidence="3">
    <location>
        <position position="50"/>
    </location>
</feature>
<dbReference type="Pfam" id="PF07645">
    <property type="entry name" value="EGF_CA"/>
    <property type="match status" value="1"/>
</dbReference>
<comment type="caution">
    <text evidence="3">The sequence shown here is derived from an EMBL/GenBank/DDBJ whole genome shotgun (WGS) entry which is preliminary data.</text>
</comment>
<dbReference type="AlphaFoldDB" id="A0A9Q0XSM0"/>
<gene>
    <name evidence="3" type="ORF">JRQ81_018313</name>
</gene>